<protein>
    <submittedName>
        <fullName evidence="2">Uncharacterized protein</fullName>
    </submittedName>
</protein>
<dbReference type="AlphaFoldDB" id="A0A2S6CLB0"/>
<evidence type="ECO:0000256" key="1">
    <source>
        <dbReference type="SAM" id="MobiDB-lite"/>
    </source>
</evidence>
<dbReference type="Proteomes" id="UP000237631">
    <property type="component" value="Unassembled WGS sequence"/>
</dbReference>
<reference evidence="3" key="1">
    <citation type="journal article" date="2017" name="bioRxiv">
        <title>Conservation of a gene cluster reveals novel cercosporin biosynthetic mechanisms and extends production to the genus Colletotrichum.</title>
        <authorList>
            <person name="de Jonge R."/>
            <person name="Ebert M.K."/>
            <person name="Huitt-Roehl C.R."/>
            <person name="Pal P."/>
            <person name="Suttle J.C."/>
            <person name="Spanner R.E."/>
            <person name="Neubauer J.D."/>
            <person name="Jurick W.M.II."/>
            <person name="Stott K.A."/>
            <person name="Secor G.A."/>
            <person name="Thomma B.P.H.J."/>
            <person name="Van de Peer Y."/>
            <person name="Townsend C.A."/>
            <person name="Bolton M.D."/>
        </authorList>
    </citation>
    <scope>NUCLEOTIDE SEQUENCE [LARGE SCALE GENOMIC DNA]</scope>
    <source>
        <strain evidence="3">CBS538.71</strain>
    </source>
</reference>
<proteinExistence type="predicted"/>
<organism evidence="2 3">
    <name type="scientific">Cercospora berteroae</name>
    <dbReference type="NCBI Taxonomy" id="357750"/>
    <lineage>
        <taxon>Eukaryota</taxon>
        <taxon>Fungi</taxon>
        <taxon>Dikarya</taxon>
        <taxon>Ascomycota</taxon>
        <taxon>Pezizomycotina</taxon>
        <taxon>Dothideomycetes</taxon>
        <taxon>Dothideomycetidae</taxon>
        <taxon>Mycosphaerellales</taxon>
        <taxon>Mycosphaerellaceae</taxon>
        <taxon>Cercospora</taxon>
    </lineage>
</organism>
<name>A0A2S6CLB0_9PEZI</name>
<evidence type="ECO:0000313" key="3">
    <source>
        <dbReference type="Proteomes" id="UP000237631"/>
    </source>
</evidence>
<feature type="compositionally biased region" description="Low complexity" evidence="1">
    <location>
        <begin position="43"/>
        <end position="52"/>
    </location>
</feature>
<evidence type="ECO:0000313" key="2">
    <source>
        <dbReference type="EMBL" id="PPJ60525.1"/>
    </source>
</evidence>
<feature type="region of interest" description="Disordered" evidence="1">
    <location>
        <begin position="43"/>
        <end position="97"/>
    </location>
</feature>
<keyword evidence="3" id="KW-1185">Reference proteome</keyword>
<sequence length="266" mass="29614">MVVTICEFCAKDFGSGAGRASHIRARAANGLCGDSRQWKIKSSRAASTASTAVQPPTPTYLTPTSRAGAEWSVGATLKRRSAGDVGPDGASEDRSTGLLRKSIKPTRVYGLQEETPAERAERLELERQKQAEDFQEDFASPVLPNPSAKLVEGTECDTRDVPVGEEGMWVIEPETGKRKISSRTGRPMLDRKGRDYFVHYANMYEPWKLDVPKGEEGMWSINPVTGKRNLSTISGLPMLDWKSRDYVIHFAMKYEPWKLDQYGKLL</sequence>
<accession>A0A2S6CLB0</accession>
<gene>
    <name evidence="2" type="ORF">CBER1_03211</name>
</gene>
<dbReference type="EMBL" id="PNEN01000266">
    <property type="protein sequence ID" value="PPJ60525.1"/>
    <property type="molecule type" value="Genomic_DNA"/>
</dbReference>
<dbReference type="OrthoDB" id="3637692at2759"/>
<comment type="caution">
    <text evidence="2">The sequence shown here is derived from an EMBL/GenBank/DDBJ whole genome shotgun (WGS) entry which is preliminary data.</text>
</comment>